<sequence length="304" mass="34069">MRVLITGGSGFIGSELVKQMAARDHDIVVLTRSKERTGQKLNHLSTYMIECIESLDDYHDLNPFDAVINLAGEPIADKRWTKKQKEIICQSRWEITEKIVSLFHASASPPGIFISASAVGFYGDQQSHPIDEELNVYHGEFSHQVCSKWEEIAMRAESDLTRVCLLRTGVVLSKNGGALQKMLPPYRLGLGGPIGNGHQYIPWIHMSDMIRGILFLLETNYAQGPFNLCAPHPVSGKKFSRALAGTLHRPHFLFIPKWTIQLLMGEASALLLDSIRAKPKKLTELGFEFHFPHIESALKQILQS</sequence>
<dbReference type="InterPro" id="IPR036291">
    <property type="entry name" value="NAD(P)-bd_dom_sf"/>
</dbReference>
<dbReference type="Proteomes" id="UP000184600">
    <property type="component" value="Unassembled WGS sequence"/>
</dbReference>
<dbReference type="CDD" id="cd05242">
    <property type="entry name" value="SDR_a8"/>
    <property type="match status" value="1"/>
</dbReference>
<dbReference type="InterPro" id="IPR010099">
    <property type="entry name" value="SDR39U1"/>
</dbReference>
<proteinExistence type="inferred from homology"/>
<dbReference type="STRING" id="1117707.VQ7734_03748"/>
<dbReference type="EMBL" id="FRFG01000051">
    <property type="protein sequence ID" value="SHO57978.1"/>
    <property type="molecule type" value="Genomic_DNA"/>
</dbReference>
<dbReference type="SUPFAM" id="SSF51735">
    <property type="entry name" value="NAD(P)-binding Rossmann-fold domains"/>
    <property type="match status" value="1"/>
</dbReference>
<dbReference type="OrthoDB" id="9801773at2"/>
<dbReference type="Pfam" id="PF08338">
    <property type="entry name" value="DUF1731"/>
    <property type="match status" value="1"/>
</dbReference>
<dbReference type="RefSeq" id="WP_073585429.1">
    <property type="nucleotide sequence ID" value="NZ_AP024897.1"/>
</dbReference>
<gene>
    <name evidence="4" type="ORF">VQ7734_03748</name>
</gene>
<evidence type="ECO:0000313" key="5">
    <source>
        <dbReference type="Proteomes" id="UP000184600"/>
    </source>
</evidence>
<dbReference type="InterPro" id="IPR001509">
    <property type="entry name" value="Epimerase_deHydtase"/>
</dbReference>
<organism evidence="4 5">
    <name type="scientific">Vibrio quintilis</name>
    <dbReference type="NCBI Taxonomy" id="1117707"/>
    <lineage>
        <taxon>Bacteria</taxon>
        <taxon>Pseudomonadati</taxon>
        <taxon>Pseudomonadota</taxon>
        <taxon>Gammaproteobacteria</taxon>
        <taxon>Vibrionales</taxon>
        <taxon>Vibrionaceae</taxon>
        <taxon>Vibrio</taxon>
    </lineage>
</organism>
<dbReference type="NCBIfam" id="TIGR01777">
    <property type="entry name" value="yfcH"/>
    <property type="match status" value="1"/>
</dbReference>
<dbReference type="Gene3D" id="3.40.50.720">
    <property type="entry name" value="NAD(P)-binding Rossmann-like Domain"/>
    <property type="match status" value="1"/>
</dbReference>
<evidence type="ECO:0000259" key="2">
    <source>
        <dbReference type="Pfam" id="PF01370"/>
    </source>
</evidence>
<dbReference type="InterPro" id="IPR013549">
    <property type="entry name" value="DUF1731"/>
</dbReference>
<evidence type="ECO:0000313" key="4">
    <source>
        <dbReference type="EMBL" id="SHO57978.1"/>
    </source>
</evidence>
<name>A0A1M7YZ99_9VIBR</name>
<evidence type="ECO:0000259" key="3">
    <source>
        <dbReference type="Pfam" id="PF08338"/>
    </source>
</evidence>
<feature type="domain" description="DUF1731" evidence="3">
    <location>
        <begin position="255"/>
        <end position="301"/>
    </location>
</feature>
<accession>A0A1M7YZ99</accession>
<dbReference type="AlphaFoldDB" id="A0A1M7YZ99"/>
<dbReference type="Pfam" id="PF01370">
    <property type="entry name" value="Epimerase"/>
    <property type="match status" value="1"/>
</dbReference>
<dbReference type="PANTHER" id="PTHR11092">
    <property type="entry name" value="SUGAR NUCLEOTIDE EPIMERASE RELATED"/>
    <property type="match status" value="1"/>
</dbReference>
<keyword evidence="5" id="KW-1185">Reference proteome</keyword>
<evidence type="ECO:0000256" key="1">
    <source>
        <dbReference type="ARBA" id="ARBA00009353"/>
    </source>
</evidence>
<protein>
    <submittedName>
        <fullName evidence="4">Epimerase family protein</fullName>
    </submittedName>
</protein>
<comment type="similarity">
    <text evidence="1">Belongs to the NAD(P)-dependent epimerase/dehydratase family. SDR39U1 subfamily.</text>
</comment>
<feature type="domain" description="NAD-dependent epimerase/dehydratase" evidence="2">
    <location>
        <begin position="3"/>
        <end position="228"/>
    </location>
</feature>
<reference evidence="5" key="1">
    <citation type="submission" date="2016-12" db="EMBL/GenBank/DDBJ databases">
        <authorList>
            <person name="Rodrigo-Torres L."/>
            <person name="Arahal R.D."/>
            <person name="Lucena T."/>
        </authorList>
    </citation>
    <scope>NUCLEOTIDE SEQUENCE [LARGE SCALE GENOMIC DNA]</scope>
</reference>
<dbReference type="PANTHER" id="PTHR11092:SF0">
    <property type="entry name" value="EPIMERASE FAMILY PROTEIN SDR39U1"/>
    <property type="match status" value="1"/>
</dbReference>